<dbReference type="Proteomes" id="UP000460221">
    <property type="component" value="Unassembled WGS sequence"/>
</dbReference>
<evidence type="ECO:0000259" key="3">
    <source>
        <dbReference type="Pfam" id="PF08044"/>
    </source>
</evidence>
<evidence type="ECO:0000313" key="4">
    <source>
        <dbReference type="EMBL" id="MTD14171.1"/>
    </source>
</evidence>
<feature type="domain" description="DUF1707" evidence="3">
    <location>
        <begin position="17"/>
        <end position="69"/>
    </location>
</feature>
<dbReference type="InterPro" id="IPR012551">
    <property type="entry name" value="DUF1707_SHOCT-like"/>
</dbReference>
<keyword evidence="2" id="KW-1133">Transmembrane helix</keyword>
<evidence type="ECO:0000313" key="5">
    <source>
        <dbReference type="Proteomes" id="UP000460221"/>
    </source>
</evidence>
<feature type="region of interest" description="Disordered" evidence="1">
    <location>
        <begin position="1"/>
        <end position="24"/>
    </location>
</feature>
<evidence type="ECO:0000256" key="2">
    <source>
        <dbReference type="SAM" id="Phobius"/>
    </source>
</evidence>
<organism evidence="4 5">
    <name type="scientific">Nakamurella alba</name>
    <dbReference type="NCBI Taxonomy" id="2665158"/>
    <lineage>
        <taxon>Bacteria</taxon>
        <taxon>Bacillati</taxon>
        <taxon>Actinomycetota</taxon>
        <taxon>Actinomycetes</taxon>
        <taxon>Nakamurellales</taxon>
        <taxon>Nakamurellaceae</taxon>
        <taxon>Nakamurella</taxon>
    </lineage>
</organism>
<feature type="transmembrane region" description="Helical" evidence="2">
    <location>
        <begin position="136"/>
        <end position="156"/>
    </location>
</feature>
<dbReference type="RefSeq" id="WP_322097780.1">
    <property type="nucleotide sequence ID" value="NZ_WLYK01000002.1"/>
</dbReference>
<feature type="compositionally biased region" description="Basic and acidic residues" evidence="1">
    <location>
        <begin position="15"/>
        <end position="24"/>
    </location>
</feature>
<keyword evidence="5" id="KW-1185">Reference proteome</keyword>
<dbReference type="Pfam" id="PF08044">
    <property type="entry name" value="DUF1707"/>
    <property type="match status" value="1"/>
</dbReference>
<feature type="region of interest" description="Disordered" evidence="1">
    <location>
        <begin position="75"/>
        <end position="105"/>
    </location>
</feature>
<keyword evidence="2" id="KW-0472">Membrane</keyword>
<keyword evidence="2" id="KW-0812">Transmembrane</keyword>
<protein>
    <submittedName>
        <fullName evidence="4">DUF1707 domain-containing protein</fullName>
    </submittedName>
</protein>
<dbReference type="EMBL" id="WLYK01000002">
    <property type="protein sequence ID" value="MTD14171.1"/>
    <property type="molecule type" value="Genomic_DNA"/>
</dbReference>
<feature type="transmembrane region" description="Helical" evidence="2">
    <location>
        <begin position="111"/>
        <end position="130"/>
    </location>
</feature>
<accession>A0A7K1FJ58</accession>
<comment type="caution">
    <text evidence="4">The sequence shown here is derived from an EMBL/GenBank/DDBJ whole genome shotgun (WGS) entry which is preliminary data.</text>
</comment>
<feature type="compositionally biased region" description="Low complexity" evidence="1">
    <location>
        <begin position="1"/>
        <end position="10"/>
    </location>
</feature>
<dbReference type="AlphaFoldDB" id="A0A7K1FJ58"/>
<proteinExistence type="predicted"/>
<name>A0A7K1FJ58_9ACTN</name>
<sequence>MSAPDAGSPADPDPTELRVGDADRNAAVDALSQHLSAGRLDLDEFGTRSAQINTARTAREITAVFADLPAPHPTLSTAVAPPAPVQRSGGIAVPPPRSPAVGDDRSTPQKIVAGVSAVSGVVAVILFFALQGVWAQAWLVFLMIPAVGLISNAIWGDDKDKDRRERD</sequence>
<reference evidence="4 5" key="1">
    <citation type="submission" date="2019-11" db="EMBL/GenBank/DDBJ databases">
        <authorList>
            <person name="Jiang L.-Q."/>
        </authorList>
    </citation>
    <scope>NUCLEOTIDE SEQUENCE [LARGE SCALE GENOMIC DNA]</scope>
    <source>
        <strain evidence="4 5">YIM 132087</strain>
    </source>
</reference>
<gene>
    <name evidence="4" type="ORF">GIS00_09460</name>
</gene>
<evidence type="ECO:0000256" key="1">
    <source>
        <dbReference type="SAM" id="MobiDB-lite"/>
    </source>
</evidence>